<dbReference type="Gene3D" id="3.40.50.300">
    <property type="entry name" value="P-loop containing nucleotide triphosphate hydrolases"/>
    <property type="match status" value="2"/>
</dbReference>
<evidence type="ECO:0000256" key="3">
    <source>
        <dbReference type="ARBA" id="ARBA00022741"/>
    </source>
</evidence>
<keyword evidence="17" id="KW-1185">Reference proteome</keyword>
<evidence type="ECO:0000259" key="14">
    <source>
        <dbReference type="PROSITE" id="PS51192"/>
    </source>
</evidence>
<keyword evidence="4 13" id="KW-0227">DNA damage</keyword>
<evidence type="ECO:0000259" key="15">
    <source>
        <dbReference type="PROSITE" id="PS51194"/>
    </source>
</evidence>
<evidence type="ECO:0000256" key="1">
    <source>
        <dbReference type="ARBA" id="ARBA00004496"/>
    </source>
</evidence>
<proteinExistence type="inferred from homology"/>
<evidence type="ECO:0000256" key="11">
    <source>
        <dbReference type="ARBA" id="ARBA00061399"/>
    </source>
</evidence>
<dbReference type="Proteomes" id="UP000323708">
    <property type="component" value="Unassembled WGS sequence"/>
</dbReference>
<dbReference type="GO" id="GO:0000716">
    <property type="term" value="P:transcription-coupled nucleotide-excision repair, DNA damage recognition"/>
    <property type="evidence" value="ECO:0007669"/>
    <property type="project" value="UniProtKB-UniRule"/>
</dbReference>
<evidence type="ECO:0000256" key="10">
    <source>
        <dbReference type="ARBA" id="ARBA00061104"/>
    </source>
</evidence>
<dbReference type="Pfam" id="PF17757">
    <property type="entry name" value="UvrB_inter"/>
    <property type="match status" value="1"/>
</dbReference>
<keyword evidence="6" id="KW-0347">Helicase</keyword>
<dbReference type="Pfam" id="PF02559">
    <property type="entry name" value="CarD_TRCF_RID"/>
    <property type="match status" value="1"/>
</dbReference>
<dbReference type="SMART" id="SM01058">
    <property type="entry name" value="CarD_TRCF"/>
    <property type="match status" value="1"/>
</dbReference>
<keyword evidence="9 13" id="KW-0234">DNA repair</keyword>
<dbReference type="SMART" id="SM00490">
    <property type="entry name" value="HELICc"/>
    <property type="match status" value="1"/>
</dbReference>
<gene>
    <name evidence="13" type="primary">mfd</name>
    <name evidence="16" type="ORF">F0M18_19620</name>
</gene>
<dbReference type="InterPro" id="IPR048635">
    <property type="entry name" value="MFD_D3"/>
</dbReference>
<comment type="similarity">
    <text evidence="10 13">In the N-terminal section; belongs to the UvrB family.</text>
</comment>
<organism evidence="16 17">
    <name type="scientific">Pseudohalioglobus sediminis</name>
    <dbReference type="NCBI Taxonomy" id="2606449"/>
    <lineage>
        <taxon>Bacteria</taxon>
        <taxon>Pseudomonadati</taxon>
        <taxon>Pseudomonadota</taxon>
        <taxon>Gammaproteobacteria</taxon>
        <taxon>Cellvibrionales</taxon>
        <taxon>Halieaceae</taxon>
        <taxon>Pseudohalioglobus</taxon>
    </lineage>
</organism>
<sequence length="1154" mass="128988">MFTTLIEDTPWPHKAGSRTAIGPFYGGSDARCIAELASAGRLLVVITADTSSALALERELPFYLDSELEILAFPDWETLPYDNFSPHQDIISERLRTLYRLPECRGGILVVPVPTLMHRLPPTHYVAGSSLVLESGQSIDLDTFRRNLERNGYRNVETVFEHGEFALRGSLFDIFPMGSQLPYRIDLLDDEIDSLRTFDPESQLTVDRVDDIRLLPAREYPLDSSAITRFQMNWWDSFDVDHDNCPTYTEVSAGRSPGGCEYYLPLFFDECATLFDYLPDDTALIATGDHHQAAEHFWQEVGNRFEEYGIDPRRPLLPPRRGFTPVEELYQLLGKFPVLELRHNPDAPVHRRTEVQPPPQLASDQTVASAASNLANFINDHGGPVLLCAESAGRREILLESLKKQGLTPGPADNWHAFLASGEPFSIATAPLDRGLYFGPGKPTLVSEAQLFGERVAQRRRRRASSDAANANVFRDINELREGVPVVHLEHGVGRYVGLQTLQVDAQEAEFLTLEYARGSKLYVPVASLHLISRYAGSDPDLAPLHSLGSEQWDKARRKASEKANDIAAQLLDVYARREARKGYAFDLADENYARFAAAFPFEETPDQEQTINAVLEDMRSDKVMDRLVCGDVGFGKTEVAMRAAFVATQNSKQVAVLVPTTLLAQQHYSSFCDRFADWPVNIEVISRFKSAAQLREVGKRVAAGEIDILVGTHKLLQSDFEFDDLGLLVIDEEHRFGVKQKEAIKALRAQVDILTLTATPIPRTLNMALGGMRDLSIIATPPARRLSIKTFVREHNVALIKEAVLRETLRGGQVYYLHNEVKSIEERARKLQELLPDLRVGIAHGQMRETELEQVMSAFYHQRHHILLCTTIIETGIDIPNANTIIIERADKFGLAQLHQLRGRVGRSHHQAYAYLLTPPRSAITADAGKRLEAIEAAGDLGAGYLLATHDLEIRGAGELLGDEQSGQIHSVGFSLYMDMLERAVAALKRGEIPDVDAPLDAGTEINLHLPALIPGDYLPDINTRLVLYKRIAAASDEEQLRELQVEMIDRFGLLPEQVSNLFLISRLRQQAERLGIRTIEVGDRGGSIEFKESTRVNPMSLVTLVQSDPRAYKLAGATRLRFERDLADKGQRVQYVEDLLNTFANEATEYAA</sequence>
<dbReference type="InterPro" id="IPR001650">
    <property type="entry name" value="Helicase_C-like"/>
</dbReference>
<dbReference type="Gene3D" id="2.40.10.170">
    <property type="match status" value="1"/>
</dbReference>
<dbReference type="InterPro" id="IPR004576">
    <property type="entry name" value="Mfd"/>
</dbReference>
<evidence type="ECO:0000256" key="4">
    <source>
        <dbReference type="ARBA" id="ARBA00022763"/>
    </source>
</evidence>
<dbReference type="InterPro" id="IPR036101">
    <property type="entry name" value="CarD-like/TRCF_RID_sf"/>
</dbReference>
<dbReference type="CDD" id="cd18810">
    <property type="entry name" value="SF2_C_TRCF"/>
    <property type="match status" value="1"/>
</dbReference>
<dbReference type="InterPro" id="IPR011545">
    <property type="entry name" value="DEAD/DEAH_box_helicase_dom"/>
</dbReference>
<keyword evidence="3 13" id="KW-0547">Nucleotide-binding</keyword>
<comment type="subcellular location">
    <subcellularLocation>
        <location evidence="1 13">Cytoplasm</location>
    </subcellularLocation>
</comment>
<dbReference type="SUPFAM" id="SSF143517">
    <property type="entry name" value="TRCF domain-like"/>
    <property type="match status" value="1"/>
</dbReference>
<evidence type="ECO:0000313" key="16">
    <source>
        <dbReference type="EMBL" id="KAA1188238.1"/>
    </source>
</evidence>
<reference evidence="16 17" key="1">
    <citation type="submission" date="2019-09" db="EMBL/GenBank/DDBJ databases">
        <authorList>
            <person name="Chen X.-Y."/>
        </authorList>
    </citation>
    <scope>NUCLEOTIDE SEQUENCE [LARGE SCALE GENOMIC DNA]</scope>
    <source>
        <strain evidence="16 17">NY5</strain>
    </source>
</reference>
<dbReference type="GO" id="GO:0006355">
    <property type="term" value="P:regulation of DNA-templated transcription"/>
    <property type="evidence" value="ECO:0007669"/>
    <property type="project" value="UniProtKB-UniRule"/>
</dbReference>
<protein>
    <recommendedName>
        <fullName evidence="12 13">Transcription-repair-coupling factor</fullName>
        <shortName evidence="13">TRCF</shortName>
        <ecNumber evidence="13">3.6.4.-</ecNumber>
    </recommendedName>
</protein>
<dbReference type="InterPro" id="IPR014001">
    <property type="entry name" value="Helicase_ATP-bd"/>
</dbReference>
<dbReference type="AlphaFoldDB" id="A0A5B0WP75"/>
<dbReference type="Pfam" id="PF00270">
    <property type="entry name" value="DEAD"/>
    <property type="match status" value="1"/>
</dbReference>
<dbReference type="Gene3D" id="3.30.2060.10">
    <property type="entry name" value="Penicillin-binding protein 1b domain"/>
    <property type="match status" value="1"/>
</dbReference>
<dbReference type="EMBL" id="VTUX01000011">
    <property type="protein sequence ID" value="KAA1188238.1"/>
    <property type="molecule type" value="Genomic_DNA"/>
</dbReference>
<dbReference type="InterPro" id="IPR047112">
    <property type="entry name" value="RecG/Mfd"/>
</dbReference>
<dbReference type="RefSeq" id="WP_149613158.1">
    <property type="nucleotide sequence ID" value="NZ_VTUX01000011.1"/>
</dbReference>
<evidence type="ECO:0000256" key="6">
    <source>
        <dbReference type="ARBA" id="ARBA00022806"/>
    </source>
</evidence>
<dbReference type="SMART" id="SM00982">
    <property type="entry name" value="TRCF"/>
    <property type="match status" value="1"/>
</dbReference>
<keyword evidence="8 13" id="KW-0238">DNA-binding</keyword>
<name>A0A5B0WP75_9GAMM</name>
<dbReference type="GO" id="GO:0016787">
    <property type="term" value="F:hydrolase activity"/>
    <property type="evidence" value="ECO:0007669"/>
    <property type="project" value="UniProtKB-KW"/>
</dbReference>
<evidence type="ECO:0000256" key="13">
    <source>
        <dbReference type="HAMAP-Rule" id="MF_00969"/>
    </source>
</evidence>
<dbReference type="CDD" id="cd17991">
    <property type="entry name" value="DEXHc_TRCF"/>
    <property type="match status" value="1"/>
</dbReference>
<accession>A0A5B0WP75</accession>
<dbReference type="FunFam" id="3.40.50.300:FF:000300">
    <property type="entry name" value="Transcription-repair-coupling factor"/>
    <property type="match status" value="1"/>
</dbReference>
<dbReference type="InterPro" id="IPR005118">
    <property type="entry name" value="TRCF_C"/>
</dbReference>
<dbReference type="Pfam" id="PF21132">
    <property type="entry name" value="MFD_D3"/>
    <property type="match status" value="1"/>
</dbReference>
<comment type="function">
    <text evidence="13">Couples transcription and DNA repair by recognizing RNA polymerase (RNAP) stalled at DNA lesions. Mediates ATP-dependent release of RNAP and its truncated transcript from the DNA, and recruitment of nucleotide excision repair machinery to the damaged site.</text>
</comment>
<dbReference type="HAMAP" id="MF_00969">
    <property type="entry name" value="TRCF"/>
    <property type="match status" value="1"/>
</dbReference>
<dbReference type="SUPFAM" id="SSF52540">
    <property type="entry name" value="P-loop containing nucleoside triphosphate hydrolases"/>
    <property type="match status" value="4"/>
</dbReference>
<evidence type="ECO:0000256" key="8">
    <source>
        <dbReference type="ARBA" id="ARBA00023125"/>
    </source>
</evidence>
<keyword evidence="5 13" id="KW-0378">Hydrolase</keyword>
<dbReference type="PANTHER" id="PTHR47964">
    <property type="entry name" value="ATP-DEPENDENT DNA HELICASE HOMOLOG RECG, CHLOROPLASTIC"/>
    <property type="match status" value="1"/>
</dbReference>
<dbReference type="InterPro" id="IPR027417">
    <property type="entry name" value="P-loop_NTPase"/>
</dbReference>
<dbReference type="NCBIfam" id="TIGR00580">
    <property type="entry name" value="mfd"/>
    <property type="match status" value="1"/>
</dbReference>
<feature type="domain" description="Helicase C-terminal" evidence="15">
    <location>
        <begin position="792"/>
        <end position="954"/>
    </location>
</feature>
<evidence type="ECO:0000313" key="17">
    <source>
        <dbReference type="Proteomes" id="UP000323708"/>
    </source>
</evidence>
<dbReference type="GO" id="GO:0005524">
    <property type="term" value="F:ATP binding"/>
    <property type="evidence" value="ECO:0007669"/>
    <property type="project" value="UniProtKB-UniRule"/>
</dbReference>
<dbReference type="PANTHER" id="PTHR47964:SF1">
    <property type="entry name" value="ATP-DEPENDENT DNA HELICASE HOMOLOG RECG, CHLOROPLASTIC"/>
    <property type="match status" value="1"/>
</dbReference>
<dbReference type="NCBIfam" id="NF007966">
    <property type="entry name" value="PRK10689.1"/>
    <property type="match status" value="1"/>
</dbReference>
<evidence type="ECO:0000256" key="7">
    <source>
        <dbReference type="ARBA" id="ARBA00022840"/>
    </source>
</evidence>
<evidence type="ECO:0000256" key="12">
    <source>
        <dbReference type="ARBA" id="ARBA00070128"/>
    </source>
</evidence>
<dbReference type="InterPro" id="IPR037235">
    <property type="entry name" value="TRCF-like_C_D7"/>
</dbReference>
<feature type="domain" description="Helicase ATP-binding" evidence="14">
    <location>
        <begin position="618"/>
        <end position="779"/>
    </location>
</feature>
<comment type="similarity">
    <text evidence="11 13">In the C-terminal section; belongs to the helicase family. RecG subfamily.</text>
</comment>
<dbReference type="Pfam" id="PF00271">
    <property type="entry name" value="Helicase_C"/>
    <property type="match status" value="1"/>
</dbReference>
<dbReference type="EC" id="3.6.4.-" evidence="13"/>
<dbReference type="Pfam" id="PF03461">
    <property type="entry name" value="TRCF"/>
    <property type="match status" value="1"/>
</dbReference>
<evidence type="ECO:0000256" key="9">
    <source>
        <dbReference type="ARBA" id="ARBA00023204"/>
    </source>
</evidence>
<dbReference type="SMART" id="SM00487">
    <property type="entry name" value="DEXDc"/>
    <property type="match status" value="1"/>
</dbReference>
<dbReference type="FunFam" id="3.40.50.300:FF:000546">
    <property type="entry name" value="Transcription-repair-coupling factor"/>
    <property type="match status" value="1"/>
</dbReference>
<dbReference type="GO" id="GO:0003684">
    <property type="term" value="F:damaged DNA binding"/>
    <property type="evidence" value="ECO:0007669"/>
    <property type="project" value="InterPro"/>
</dbReference>
<dbReference type="GO" id="GO:0003678">
    <property type="term" value="F:DNA helicase activity"/>
    <property type="evidence" value="ECO:0007669"/>
    <property type="project" value="TreeGrafter"/>
</dbReference>
<keyword evidence="7 13" id="KW-0067">ATP-binding</keyword>
<dbReference type="Gene3D" id="3.90.1150.50">
    <property type="entry name" value="Transcription-repair-coupling factor, D7 domain"/>
    <property type="match status" value="1"/>
</dbReference>
<dbReference type="InterPro" id="IPR041471">
    <property type="entry name" value="UvrB_inter"/>
</dbReference>
<dbReference type="Gene3D" id="3.40.50.11180">
    <property type="match status" value="1"/>
</dbReference>
<keyword evidence="2 13" id="KW-0963">Cytoplasm</keyword>
<dbReference type="Gene3D" id="3.40.50.11140">
    <property type="match status" value="1"/>
</dbReference>
<dbReference type="PROSITE" id="PS51194">
    <property type="entry name" value="HELICASE_CTER"/>
    <property type="match status" value="1"/>
</dbReference>
<dbReference type="GO" id="GO:0005737">
    <property type="term" value="C:cytoplasm"/>
    <property type="evidence" value="ECO:0007669"/>
    <property type="project" value="UniProtKB-SubCell"/>
</dbReference>
<dbReference type="SUPFAM" id="SSF141259">
    <property type="entry name" value="CarD-like"/>
    <property type="match status" value="1"/>
</dbReference>
<evidence type="ECO:0000256" key="2">
    <source>
        <dbReference type="ARBA" id="ARBA00022490"/>
    </source>
</evidence>
<comment type="caution">
    <text evidence="16">The sequence shown here is derived from an EMBL/GenBank/DDBJ whole genome shotgun (WGS) entry which is preliminary data.</text>
</comment>
<dbReference type="PROSITE" id="PS51192">
    <property type="entry name" value="HELICASE_ATP_BIND_1"/>
    <property type="match status" value="1"/>
</dbReference>
<dbReference type="InterPro" id="IPR003711">
    <property type="entry name" value="CarD-like/TRCF_RID"/>
</dbReference>
<evidence type="ECO:0000256" key="5">
    <source>
        <dbReference type="ARBA" id="ARBA00022801"/>
    </source>
</evidence>